<feature type="chain" id="PRO_5043550816" evidence="1">
    <location>
        <begin position="22"/>
        <end position="190"/>
    </location>
</feature>
<organism evidence="2 3">
    <name type="scientific">Meganyctiphanes norvegica</name>
    <name type="common">Northern krill</name>
    <name type="synonym">Thysanopoda norvegica</name>
    <dbReference type="NCBI Taxonomy" id="48144"/>
    <lineage>
        <taxon>Eukaryota</taxon>
        <taxon>Metazoa</taxon>
        <taxon>Ecdysozoa</taxon>
        <taxon>Arthropoda</taxon>
        <taxon>Crustacea</taxon>
        <taxon>Multicrustacea</taxon>
        <taxon>Malacostraca</taxon>
        <taxon>Eumalacostraca</taxon>
        <taxon>Eucarida</taxon>
        <taxon>Euphausiacea</taxon>
        <taxon>Euphausiidae</taxon>
        <taxon>Meganyctiphanes</taxon>
    </lineage>
</organism>
<proteinExistence type="predicted"/>
<keyword evidence="3" id="KW-1185">Reference proteome</keyword>
<evidence type="ECO:0000256" key="1">
    <source>
        <dbReference type="SAM" id="SignalP"/>
    </source>
</evidence>
<feature type="non-terminal residue" evidence="2">
    <location>
        <position position="1"/>
    </location>
</feature>
<dbReference type="Proteomes" id="UP001497623">
    <property type="component" value="Unassembled WGS sequence"/>
</dbReference>
<sequence>LCFWYCCTWFYLLINVLVTSPQQVAEDEWFPVQHCHIQRVNLDIILMTMTSVAVFLHCLHSNSSIKVGTDTIIVGLVLPLLAPLIHDKFVGVYEQRFITTKSLHNLGNETFYITTASVFCETHITAQWLWISCLEWLLTCAITCFFAYVSVTTTSNVCFASASKASSCFATSTHISISADFPLSKNTHMQ</sequence>
<keyword evidence="1" id="KW-0732">Signal</keyword>
<reference evidence="2 3" key="1">
    <citation type="submission" date="2024-05" db="EMBL/GenBank/DDBJ databases">
        <authorList>
            <person name="Wallberg A."/>
        </authorList>
    </citation>
    <scope>NUCLEOTIDE SEQUENCE [LARGE SCALE GENOMIC DNA]</scope>
</reference>
<comment type="caution">
    <text evidence="2">The sequence shown here is derived from an EMBL/GenBank/DDBJ whole genome shotgun (WGS) entry which is preliminary data.</text>
</comment>
<evidence type="ECO:0000313" key="3">
    <source>
        <dbReference type="Proteomes" id="UP001497623"/>
    </source>
</evidence>
<gene>
    <name evidence="2" type="ORF">MNOR_LOCUS13743</name>
</gene>
<name>A0AAV2QN77_MEGNR</name>
<accession>A0AAV2QN77</accession>
<dbReference type="EMBL" id="CAXKWB010007995">
    <property type="protein sequence ID" value="CAL4089236.1"/>
    <property type="molecule type" value="Genomic_DNA"/>
</dbReference>
<feature type="signal peptide" evidence="1">
    <location>
        <begin position="1"/>
        <end position="21"/>
    </location>
</feature>
<protein>
    <submittedName>
        <fullName evidence="2">Uncharacterized protein</fullName>
    </submittedName>
</protein>
<evidence type="ECO:0000313" key="2">
    <source>
        <dbReference type="EMBL" id="CAL4089236.1"/>
    </source>
</evidence>
<dbReference type="AlphaFoldDB" id="A0AAV2QN77"/>
<feature type="non-terminal residue" evidence="2">
    <location>
        <position position="190"/>
    </location>
</feature>